<protein>
    <submittedName>
        <fullName evidence="2">Uncharacterized protein</fullName>
    </submittedName>
</protein>
<evidence type="ECO:0000313" key="2">
    <source>
        <dbReference type="EMBL" id="MYM81924.1"/>
    </source>
</evidence>
<dbReference type="Proteomes" id="UP000474565">
    <property type="component" value="Unassembled WGS sequence"/>
</dbReference>
<accession>A0A6L8MHD3</accession>
<evidence type="ECO:0000313" key="3">
    <source>
        <dbReference type="Proteomes" id="UP000474565"/>
    </source>
</evidence>
<name>A0A6L8MHD3_9BURK</name>
<gene>
    <name evidence="2" type="ORF">GTP44_08120</name>
</gene>
<dbReference type="EMBL" id="WWCP01000006">
    <property type="protein sequence ID" value="MYM81924.1"/>
    <property type="molecule type" value="Genomic_DNA"/>
</dbReference>
<dbReference type="AlphaFoldDB" id="A0A6L8MHD3"/>
<evidence type="ECO:0000256" key="1">
    <source>
        <dbReference type="SAM" id="SignalP"/>
    </source>
</evidence>
<proteinExistence type="predicted"/>
<sequence length="74" mass="7861">MNVLKNFEALFVVAATLTCGAAYALASHTAVTQDPTMQTVVVSAKRMTPEQKLQSVLEERATMMAAESSKAGTI</sequence>
<organism evidence="2 3">
    <name type="scientific">Duganella lactea</name>
    <dbReference type="NCBI Taxonomy" id="2692173"/>
    <lineage>
        <taxon>Bacteria</taxon>
        <taxon>Pseudomonadati</taxon>
        <taxon>Pseudomonadota</taxon>
        <taxon>Betaproteobacteria</taxon>
        <taxon>Burkholderiales</taxon>
        <taxon>Oxalobacteraceae</taxon>
        <taxon>Telluria group</taxon>
        <taxon>Duganella</taxon>
    </lineage>
</organism>
<dbReference type="RefSeq" id="WP_161019038.1">
    <property type="nucleotide sequence ID" value="NZ_WWCP01000006.1"/>
</dbReference>
<feature type="chain" id="PRO_5026760833" evidence="1">
    <location>
        <begin position="25"/>
        <end position="74"/>
    </location>
</feature>
<keyword evidence="1" id="KW-0732">Signal</keyword>
<feature type="signal peptide" evidence="1">
    <location>
        <begin position="1"/>
        <end position="24"/>
    </location>
</feature>
<reference evidence="2 3" key="1">
    <citation type="submission" date="2019-12" db="EMBL/GenBank/DDBJ databases">
        <title>Novel species isolated from a subtropical stream in China.</title>
        <authorList>
            <person name="Lu H."/>
        </authorList>
    </citation>
    <scope>NUCLEOTIDE SEQUENCE [LARGE SCALE GENOMIC DNA]</scope>
    <source>
        <strain evidence="2 3">FT50W</strain>
    </source>
</reference>
<comment type="caution">
    <text evidence="2">The sequence shown here is derived from an EMBL/GenBank/DDBJ whole genome shotgun (WGS) entry which is preliminary data.</text>
</comment>